<dbReference type="EMBL" id="CM026423">
    <property type="protein sequence ID" value="KAG0582523.1"/>
    <property type="molecule type" value="Genomic_DNA"/>
</dbReference>
<proteinExistence type="predicted"/>
<gene>
    <name evidence="2" type="ORF">KC19_3G066100</name>
</gene>
<organism evidence="2 3">
    <name type="scientific">Ceratodon purpureus</name>
    <name type="common">Fire moss</name>
    <name type="synonym">Dicranum purpureum</name>
    <dbReference type="NCBI Taxonomy" id="3225"/>
    <lineage>
        <taxon>Eukaryota</taxon>
        <taxon>Viridiplantae</taxon>
        <taxon>Streptophyta</taxon>
        <taxon>Embryophyta</taxon>
        <taxon>Bryophyta</taxon>
        <taxon>Bryophytina</taxon>
        <taxon>Bryopsida</taxon>
        <taxon>Dicranidae</taxon>
        <taxon>Pseudoditrichales</taxon>
        <taxon>Ditrichaceae</taxon>
        <taxon>Ceratodon</taxon>
    </lineage>
</organism>
<evidence type="ECO:0000256" key="1">
    <source>
        <dbReference type="SAM" id="MobiDB-lite"/>
    </source>
</evidence>
<evidence type="ECO:0000313" key="2">
    <source>
        <dbReference type="EMBL" id="KAG0582524.1"/>
    </source>
</evidence>
<dbReference type="AlphaFoldDB" id="A0A8T0IFI0"/>
<evidence type="ECO:0000313" key="3">
    <source>
        <dbReference type="Proteomes" id="UP000822688"/>
    </source>
</evidence>
<keyword evidence="3" id="KW-1185">Reference proteome</keyword>
<name>A0A8T0IFI0_CERPU</name>
<reference evidence="2" key="1">
    <citation type="submission" date="2020-06" db="EMBL/GenBank/DDBJ databases">
        <title>WGS assembly of Ceratodon purpureus strain R40.</title>
        <authorList>
            <person name="Carey S.B."/>
            <person name="Jenkins J."/>
            <person name="Shu S."/>
            <person name="Lovell J.T."/>
            <person name="Sreedasyam A."/>
            <person name="Maumus F."/>
            <person name="Tiley G.P."/>
            <person name="Fernandez-Pozo N."/>
            <person name="Barry K."/>
            <person name="Chen C."/>
            <person name="Wang M."/>
            <person name="Lipzen A."/>
            <person name="Daum C."/>
            <person name="Saski C.A."/>
            <person name="Payton A.C."/>
            <person name="Mcbreen J.C."/>
            <person name="Conrad R.E."/>
            <person name="Kollar L.M."/>
            <person name="Olsson S."/>
            <person name="Huttunen S."/>
            <person name="Landis J.B."/>
            <person name="Wickett N.J."/>
            <person name="Johnson M.G."/>
            <person name="Rensing S.A."/>
            <person name="Grimwood J."/>
            <person name="Schmutz J."/>
            <person name="Mcdaniel S.F."/>
        </authorList>
    </citation>
    <scope>NUCLEOTIDE SEQUENCE</scope>
    <source>
        <strain evidence="2">R40</strain>
    </source>
</reference>
<dbReference type="Proteomes" id="UP000822688">
    <property type="component" value="Chromosome 3"/>
</dbReference>
<feature type="region of interest" description="Disordered" evidence="1">
    <location>
        <begin position="168"/>
        <end position="193"/>
    </location>
</feature>
<accession>A0A8T0IFI0</accession>
<dbReference type="EMBL" id="CM026423">
    <property type="protein sequence ID" value="KAG0582522.1"/>
    <property type="molecule type" value="Genomic_DNA"/>
</dbReference>
<comment type="caution">
    <text evidence="2">The sequence shown here is derived from an EMBL/GenBank/DDBJ whole genome shotgun (WGS) entry which is preliminary data.</text>
</comment>
<dbReference type="EMBL" id="CM026423">
    <property type="protein sequence ID" value="KAG0582524.1"/>
    <property type="molecule type" value="Genomic_DNA"/>
</dbReference>
<sequence>MGVVGDGGLEDYVSKLDRDMPGTFFGMTSMGDSQYLRRNYRKPIYKEVHQYPEECFLKAFNQIATINGNPDCCRRANLPKIFAIAMGRELEEYELQFVLRFIDFGNPHRPGRIDINEFTCGIKHMINMGKLKCDKPNAYVIGDGKTPMPLPLENSFEKLKDNATKHHRKDLGPTAEFGKPMTGNQDIGWTQDIDPQKGARTRFKEWFGKKRSDVTFNEGVCLQNAYGIIL</sequence>
<protein>
    <submittedName>
        <fullName evidence="2">Uncharacterized protein</fullName>
    </submittedName>
</protein>